<gene>
    <name evidence="4" type="ORF">GCM10009843_00960</name>
</gene>
<dbReference type="Gene3D" id="3.40.50.720">
    <property type="entry name" value="NAD(P)-binding Rossmann-like Domain"/>
    <property type="match status" value="1"/>
</dbReference>
<accession>A0ABN2XN15</accession>
<keyword evidence="5" id="KW-1185">Reference proteome</keyword>
<dbReference type="InterPro" id="IPR013549">
    <property type="entry name" value="DUF1731"/>
</dbReference>
<dbReference type="NCBIfam" id="TIGR01777">
    <property type="entry name" value="yfcH"/>
    <property type="match status" value="1"/>
</dbReference>
<dbReference type="InterPro" id="IPR001509">
    <property type="entry name" value="Epimerase_deHydtase"/>
</dbReference>
<sequence length="295" mass="31095">MAGSSGFLGQALTSAFAAEGHEVVRLVRRAAESADELQWDPYTGRLEPDAVEQADVVVNLAGVATAGNPHSKRWQREMLSSRVATTDTLANAIASSSSQPVFLAQNAIGFYGDHGNEVLTEESSSLGDSLLTQVARAWQQAASPASEAGARVVVLRTSPVLDRKAAPLQQLILPFRLGLGARLGDGRQHFACISLRDWLAAVLFLLDRESAEGPFNLCCPDTPTNAEFTDALASALGRKARLAAPAAILRRAAGAAAPELLGSINARPAALEAAGFEFRDRDVRDVIAAALAQQS</sequence>
<dbReference type="PANTHER" id="PTHR11092:SF0">
    <property type="entry name" value="EPIMERASE FAMILY PROTEIN SDR39U1"/>
    <property type="match status" value="1"/>
</dbReference>
<dbReference type="SUPFAM" id="SSF51735">
    <property type="entry name" value="NAD(P)-binding Rossmann-fold domains"/>
    <property type="match status" value="1"/>
</dbReference>
<name>A0ABN2XN15_9ACTN</name>
<dbReference type="EMBL" id="BAAAQQ010000001">
    <property type="protein sequence ID" value="GAA2113363.1"/>
    <property type="molecule type" value="Genomic_DNA"/>
</dbReference>
<proteinExistence type="inferred from homology"/>
<reference evidence="4 5" key="1">
    <citation type="journal article" date="2019" name="Int. J. Syst. Evol. Microbiol.">
        <title>The Global Catalogue of Microorganisms (GCM) 10K type strain sequencing project: providing services to taxonomists for standard genome sequencing and annotation.</title>
        <authorList>
            <consortium name="The Broad Institute Genomics Platform"/>
            <consortium name="The Broad Institute Genome Sequencing Center for Infectious Disease"/>
            <person name="Wu L."/>
            <person name="Ma J."/>
        </authorList>
    </citation>
    <scope>NUCLEOTIDE SEQUENCE [LARGE SCALE GENOMIC DNA]</scope>
    <source>
        <strain evidence="4 5">JCM 16021</strain>
    </source>
</reference>
<dbReference type="Pfam" id="PF08338">
    <property type="entry name" value="DUF1731"/>
    <property type="match status" value="1"/>
</dbReference>
<dbReference type="PANTHER" id="PTHR11092">
    <property type="entry name" value="SUGAR NUCLEOTIDE EPIMERASE RELATED"/>
    <property type="match status" value="1"/>
</dbReference>
<dbReference type="Proteomes" id="UP001500575">
    <property type="component" value="Unassembled WGS sequence"/>
</dbReference>
<feature type="domain" description="DUF1731" evidence="3">
    <location>
        <begin position="244"/>
        <end position="288"/>
    </location>
</feature>
<comment type="caution">
    <text evidence="4">The sequence shown here is derived from an EMBL/GenBank/DDBJ whole genome shotgun (WGS) entry which is preliminary data.</text>
</comment>
<comment type="similarity">
    <text evidence="1">Belongs to the NAD(P)-dependent epimerase/dehydratase family. SDR39U1 subfamily.</text>
</comment>
<dbReference type="InterPro" id="IPR036291">
    <property type="entry name" value="NAD(P)-bd_dom_sf"/>
</dbReference>
<organism evidence="4 5">
    <name type="scientific">Nocardioides bigeumensis</name>
    <dbReference type="NCBI Taxonomy" id="433657"/>
    <lineage>
        <taxon>Bacteria</taxon>
        <taxon>Bacillati</taxon>
        <taxon>Actinomycetota</taxon>
        <taxon>Actinomycetes</taxon>
        <taxon>Propionibacteriales</taxon>
        <taxon>Nocardioidaceae</taxon>
        <taxon>Nocardioides</taxon>
    </lineage>
</organism>
<dbReference type="RefSeq" id="WP_344301516.1">
    <property type="nucleotide sequence ID" value="NZ_BAAAQQ010000001.1"/>
</dbReference>
<dbReference type="Pfam" id="PF01370">
    <property type="entry name" value="Epimerase"/>
    <property type="match status" value="1"/>
</dbReference>
<evidence type="ECO:0000256" key="1">
    <source>
        <dbReference type="ARBA" id="ARBA00009353"/>
    </source>
</evidence>
<protein>
    <submittedName>
        <fullName evidence="4">TIGR01777 family oxidoreductase</fullName>
    </submittedName>
</protein>
<evidence type="ECO:0000259" key="2">
    <source>
        <dbReference type="Pfam" id="PF01370"/>
    </source>
</evidence>
<evidence type="ECO:0000313" key="4">
    <source>
        <dbReference type="EMBL" id="GAA2113363.1"/>
    </source>
</evidence>
<evidence type="ECO:0000313" key="5">
    <source>
        <dbReference type="Proteomes" id="UP001500575"/>
    </source>
</evidence>
<feature type="domain" description="NAD-dependent epimerase/dehydratase" evidence="2">
    <location>
        <begin position="2"/>
        <end position="216"/>
    </location>
</feature>
<evidence type="ECO:0000259" key="3">
    <source>
        <dbReference type="Pfam" id="PF08338"/>
    </source>
</evidence>
<dbReference type="InterPro" id="IPR010099">
    <property type="entry name" value="SDR39U1"/>
</dbReference>